<comment type="caution">
    <text evidence="1">The sequence shown here is derived from an EMBL/GenBank/DDBJ whole genome shotgun (WGS) entry which is preliminary data.</text>
</comment>
<reference evidence="1 2" key="1">
    <citation type="submission" date="2019-06" db="EMBL/GenBank/DDBJ databases">
        <title>Whole genome shotgun sequence of Brevibacillus agri NBRC 15538.</title>
        <authorList>
            <person name="Hosoyama A."/>
            <person name="Uohara A."/>
            <person name="Ohji S."/>
            <person name="Ichikawa N."/>
        </authorList>
    </citation>
    <scope>NUCLEOTIDE SEQUENCE [LARGE SCALE GENOMIC DNA]</scope>
    <source>
        <strain evidence="1 2">NBRC 15538</strain>
    </source>
</reference>
<evidence type="ECO:0000313" key="2">
    <source>
        <dbReference type="Proteomes" id="UP000317180"/>
    </source>
</evidence>
<accession>A0ABQ0T0C1</accession>
<dbReference type="EMBL" id="BJOD01000089">
    <property type="protein sequence ID" value="GED28670.1"/>
    <property type="molecule type" value="Genomic_DNA"/>
</dbReference>
<name>A0ABQ0T0C1_9BACL</name>
<organism evidence="1 2">
    <name type="scientific">Brevibacillus agri</name>
    <dbReference type="NCBI Taxonomy" id="51101"/>
    <lineage>
        <taxon>Bacteria</taxon>
        <taxon>Bacillati</taxon>
        <taxon>Bacillota</taxon>
        <taxon>Bacilli</taxon>
        <taxon>Bacillales</taxon>
        <taxon>Paenibacillaceae</taxon>
        <taxon>Brevibacillus</taxon>
    </lineage>
</organism>
<evidence type="ECO:0000313" key="1">
    <source>
        <dbReference type="EMBL" id="GED28670.1"/>
    </source>
</evidence>
<protein>
    <submittedName>
        <fullName evidence="1">Uncharacterized protein</fullName>
    </submittedName>
</protein>
<gene>
    <name evidence="1" type="ORF">BAG01nite_47720</name>
</gene>
<keyword evidence="2" id="KW-1185">Reference proteome</keyword>
<dbReference type="Proteomes" id="UP000317180">
    <property type="component" value="Unassembled WGS sequence"/>
</dbReference>
<proteinExistence type="predicted"/>
<sequence>MALNRSQKMLSQLEKQDREQIQKRIARLGFVPDEVLATLPLEKRATRARLLVFLEYEEINQAYACSHITEIHYSCTFYPSVMIEYLHYMLDEVGLLPAEEIDVYRDLIVATNPDVMQNFDQLERKWRACLAQV</sequence>